<protein>
    <submittedName>
        <fullName evidence="1">Uncharacterized protein</fullName>
    </submittedName>
</protein>
<evidence type="ECO:0000313" key="2">
    <source>
        <dbReference type="Proteomes" id="UP000321363"/>
    </source>
</evidence>
<keyword evidence="2" id="KW-1185">Reference proteome</keyword>
<reference evidence="1 2" key="1">
    <citation type="journal article" date="2005" name="Int. J. Syst. Evol. Microbiol.">
        <title>Bacillus litoralis sp. nov., isolated from a tidal flat of the Yellow Sea in Korea.</title>
        <authorList>
            <person name="Yoon J.H."/>
            <person name="Oh T.K."/>
        </authorList>
    </citation>
    <scope>NUCLEOTIDE SEQUENCE [LARGE SCALE GENOMIC DNA]</scope>
    <source>
        <strain evidence="1 2">SW-211</strain>
    </source>
</reference>
<proteinExistence type="predicted"/>
<dbReference type="OrthoDB" id="3035462at2"/>
<sequence>MGKNSNGFKGFDKELKKLQKKVEDASKPESVSFDVLFHEGFMKKNTRFTSINDFFDQSPFKVETEEEFEALDQTELDKYVAEHTQFEDWDDMLSTAGQEHIAKKLGF</sequence>
<dbReference type="Proteomes" id="UP000321363">
    <property type="component" value="Unassembled WGS sequence"/>
</dbReference>
<comment type="caution">
    <text evidence="1">The sequence shown here is derived from an EMBL/GenBank/DDBJ whole genome shotgun (WGS) entry which is preliminary data.</text>
</comment>
<accession>A0A5C6V1C2</accession>
<dbReference type="EMBL" id="VOQF01000028">
    <property type="protein sequence ID" value="TXC79019.1"/>
    <property type="molecule type" value="Genomic_DNA"/>
</dbReference>
<organism evidence="1 2">
    <name type="scientific">Metabacillus litoralis</name>
    <dbReference type="NCBI Taxonomy" id="152268"/>
    <lineage>
        <taxon>Bacteria</taxon>
        <taxon>Bacillati</taxon>
        <taxon>Bacillota</taxon>
        <taxon>Bacilli</taxon>
        <taxon>Bacillales</taxon>
        <taxon>Bacillaceae</taxon>
        <taxon>Metabacillus</taxon>
    </lineage>
</organism>
<dbReference type="AlphaFoldDB" id="A0A5C6V1C2"/>
<dbReference type="RefSeq" id="WP_146950812.1">
    <property type="nucleotide sequence ID" value="NZ_VOQF01000028.1"/>
</dbReference>
<name>A0A5C6V1C2_9BACI</name>
<gene>
    <name evidence="1" type="ORF">FS935_22265</name>
</gene>
<evidence type="ECO:0000313" key="1">
    <source>
        <dbReference type="EMBL" id="TXC79019.1"/>
    </source>
</evidence>